<dbReference type="OrthoDB" id="5497329at2"/>
<evidence type="ECO:0000259" key="4">
    <source>
        <dbReference type="SMART" id="SM00479"/>
    </source>
</evidence>
<accession>A0A1G9AH23</accession>
<dbReference type="Proteomes" id="UP000199527">
    <property type="component" value="Unassembled WGS sequence"/>
</dbReference>
<dbReference type="PANTHER" id="PTHR30231">
    <property type="entry name" value="DNA POLYMERASE III SUBUNIT EPSILON"/>
    <property type="match status" value="1"/>
</dbReference>
<dbReference type="InterPro" id="IPR013520">
    <property type="entry name" value="Ribonucl_H"/>
</dbReference>
<dbReference type="InterPro" id="IPR012337">
    <property type="entry name" value="RNaseH-like_sf"/>
</dbReference>
<dbReference type="GO" id="GO:0005829">
    <property type="term" value="C:cytosol"/>
    <property type="evidence" value="ECO:0007669"/>
    <property type="project" value="TreeGrafter"/>
</dbReference>
<proteinExistence type="predicted"/>
<dbReference type="RefSeq" id="WP_090368099.1">
    <property type="nucleotide sequence ID" value="NZ_FNEM01000023.1"/>
</dbReference>
<organism evidence="5 6">
    <name type="scientific">Ferrimonas sediminum</name>
    <dbReference type="NCBI Taxonomy" id="718193"/>
    <lineage>
        <taxon>Bacteria</taxon>
        <taxon>Pseudomonadati</taxon>
        <taxon>Pseudomonadota</taxon>
        <taxon>Gammaproteobacteria</taxon>
        <taxon>Alteromonadales</taxon>
        <taxon>Ferrimonadaceae</taxon>
        <taxon>Ferrimonas</taxon>
    </lineage>
</organism>
<dbReference type="GO" id="GO:0006259">
    <property type="term" value="P:DNA metabolic process"/>
    <property type="evidence" value="ECO:0007669"/>
    <property type="project" value="UniProtKB-ARBA"/>
</dbReference>
<gene>
    <name evidence="5" type="ORF">SAMN04488540_12317</name>
</gene>
<dbReference type="GO" id="GO:0003676">
    <property type="term" value="F:nucleic acid binding"/>
    <property type="evidence" value="ECO:0007669"/>
    <property type="project" value="InterPro"/>
</dbReference>
<sequence>MTLFHPRLLRWRWRNWRGGHRSSLASSLGRGYRQLPLLALDLELTGLDPAKDEIVSIGAIPIEQGRLRCQQAFYQLVRTRQSVGQSATIHGIVDHQLERASGLHQGLASLWPLLQGRVLVCHNAGLDLAFLRRDLARELGQREPLLAVDTLALEQRRLQRQGQTLQRDDLTLAACRRRYGLPEYPGHNALVDALACGELLLAQASALGQNPGLAELIVP</sequence>
<dbReference type="PANTHER" id="PTHR30231:SF4">
    <property type="entry name" value="PROTEIN NEN2"/>
    <property type="match status" value="1"/>
</dbReference>
<dbReference type="AlphaFoldDB" id="A0A1G9AH23"/>
<dbReference type="InterPro" id="IPR036397">
    <property type="entry name" value="RNaseH_sf"/>
</dbReference>
<protein>
    <submittedName>
        <fullName evidence="5">DNA polymerase-3 subunit epsilon</fullName>
    </submittedName>
</protein>
<evidence type="ECO:0000313" key="6">
    <source>
        <dbReference type="Proteomes" id="UP000199527"/>
    </source>
</evidence>
<feature type="domain" description="Exonuclease" evidence="4">
    <location>
        <begin position="36"/>
        <end position="209"/>
    </location>
</feature>
<keyword evidence="6" id="KW-1185">Reference proteome</keyword>
<evidence type="ECO:0000256" key="1">
    <source>
        <dbReference type="ARBA" id="ARBA00022722"/>
    </source>
</evidence>
<evidence type="ECO:0000256" key="2">
    <source>
        <dbReference type="ARBA" id="ARBA00022801"/>
    </source>
</evidence>
<keyword evidence="2" id="KW-0378">Hydrolase</keyword>
<name>A0A1G9AH23_9GAMM</name>
<dbReference type="SUPFAM" id="SSF53098">
    <property type="entry name" value="Ribonuclease H-like"/>
    <property type="match status" value="1"/>
</dbReference>
<dbReference type="Pfam" id="PF00929">
    <property type="entry name" value="RNase_T"/>
    <property type="match status" value="1"/>
</dbReference>
<dbReference type="Gene3D" id="3.30.420.10">
    <property type="entry name" value="Ribonuclease H-like superfamily/Ribonuclease H"/>
    <property type="match status" value="1"/>
</dbReference>
<dbReference type="SMART" id="SM00479">
    <property type="entry name" value="EXOIII"/>
    <property type="match status" value="1"/>
</dbReference>
<dbReference type="GO" id="GO:0008408">
    <property type="term" value="F:3'-5' exonuclease activity"/>
    <property type="evidence" value="ECO:0007669"/>
    <property type="project" value="TreeGrafter"/>
</dbReference>
<evidence type="ECO:0000256" key="3">
    <source>
        <dbReference type="ARBA" id="ARBA00022839"/>
    </source>
</evidence>
<reference evidence="6" key="1">
    <citation type="submission" date="2016-10" db="EMBL/GenBank/DDBJ databases">
        <authorList>
            <person name="Varghese N."/>
            <person name="Submissions S."/>
        </authorList>
    </citation>
    <scope>NUCLEOTIDE SEQUENCE [LARGE SCALE GENOMIC DNA]</scope>
    <source>
        <strain evidence="6">DSM 23317</strain>
    </source>
</reference>
<evidence type="ECO:0000313" key="5">
    <source>
        <dbReference type="EMBL" id="SDK25850.1"/>
    </source>
</evidence>
<keyword evidence="1" id="KW-0540">Nuclease</keyword>
<dbReference type="EMBL" id="FNEM01000023">
    <property type="protein sequence ID" value="SDK25850.1"/>
    <property type="molecule type" value="Genomic_DNA"/>
</dbReference>
<dbReference type="CDD" id="cd06127">
    <property type="entry name" value="DEDDh"/>
    <property type="match status" value="1"/>
</dbReference>
<keyword evidence="3" id="KW-0269">Exonuclease</keyword>